<reference evidence="3 4" key="1">
    <citation type="journal article" date="2012" name="Genome Biol.">
        <title>Genome and low-iron response of an oceanic diatom adapted to chronic iron limitation.</title>
        <authorList>
            <person name="Lommer M."/>
            <person name="Specht M."/>
            <person name="Roy A.S."/>
            <person name="Kraemer L."/>
            <person name="Andreson R."/>
            <person name="Gutowska M.A."/>
            <person name="Wolf J."/>
            <person name="Bergner S.V."/>
            <person name="Schilhabel M.B."/>
            <person name="Klostermeier U.C."/>
            <person name="Beiko R.G."/>
            <person name="Rosenstiel P."/>
            <person name="Hippler M."/>
            <person name="Laroche J."/>
        </authorList>
    </citation>
    <scope>NUCLEOTIDE SEQUENCE [LARGE SCALE GENOMIC DNA]</scope>
    <source>
        <strain evidence="3 4">CCMP1005</strain>
    </source>
</reference>
<accession>K0SRL4</accession>
<dbReference type="GO" id="GO:0030552">
    <property type="term" value="F:cAMP binding"/>
    <property type="evidence" value="ECO:0007669"/>
    <property type="project" value="TreeGrafter"/>
</dbReference>
<feature type="region of interest" description="Disordered" evidence="1">
    <location>
        <begin position="1"/>
        <end position="56"/>
    </location>
</feature>
<organism evidence="3 4">
    <name type="scientific">Thalassiosira oceanica</name>
    <name type="common">Marine diatom</name>
    <dbReference type="NCBI Taxonomy" id="159749"/>
    <lineage>
        <taxon>Eukaryota</taxon>
        <taxon>Sar</taxon>
        <taxon>Stramenopiles</taxon>
        <taxon>Ochrophyta</taxon>
        <taxon>Bacillariophyta</taxon>
        <taxon>Coscinodiscophyceae</taxon>
        <taxon>Thalassiosirophycidae</taxon>
        <taxon>Thalassiosirales</taxon>
        <taxon>Thalassiosiraceae</taxon>
        <taxon>Thalassiosira</taxon>
    </lineage>
</organism>
<dbReference type="CDD" id="cd00038">
    <property type="entry name" value="CAP_ED"/>
    <property type="match status" value="2"/>
</dbReference>
<dbReference type="InterPro" id="IPR014710">
    <property type="entry name" value="RmlC-like_jellyroll"/>
</dbReference>
<dbReference type="InterPro" id="IPR000595">
    <property type="entry name" value="cNMP-bd_dom"/>
</dbReference>
<name>K0SRL4_THAOC</name>
<dbReference type="EMBL" id="AGNL01012887">
    <property type="protein sequence ID" value="EJK67614.1"/>
    <property type="molecule type" value="Genomic_DNA"/>
</dbReference>
<feature type="compositionally biased region" description="Basic and acidic residues" evidence="1">
    <location>
        <begin position="19"/>
        <end position="30"/>
    </location>
</feature>
<dbReference type="Gene3D" id="2.60.120.10">
    <property type="entry name" value="Jelly Rolls"/>
    <property type="match status" value="2"/>
</dbReference>
<dbReference type="PROSITE" id="PS00889">
    <property type="entry name" value="CNMP_BINDING_2"/>
    <property type="match status" value="1"/>
</dbReference>
<dbReference type="eggNOG" id="KOG1113">
    <property type="taxonomic scope" value="Eukaryota"/>
</dbReference>
<evidence type="ECO:0000313" key="4">
    <source>
        <dbReference type="Proteomes" id="UP000266841"/>
    </source>
</evidence>
<evidence type="ECO:0000259" key="2">
    <source>
        <dbReference type="PROSITE" id="PS50042"/>
    </source>
</evidence>
<sequence length="477" mass="53019">MDEFRMDRATTTPSARIALDLDRDEGRDNIPADSQTSLPRDEGRPPIYPLHNDQSDEPDNMGMLLQQYCSDHNVEVDFNPKAKVLNPNSGECLVCFLFWVACCPGVSGRTGLLPLSYAQCFYVLSSSMTATCFMMLPMNPVEVLKLSIQQDDDISSLTPASLIDKMRQLICDDATVPGILSTGMKSKKSNCQAIQGGPVDDVKDDVPPNVPKFDSARALIYKAIKPNVLFRTCDEDELSDFIDSFQPITHTKGIIVIREGDDADDGFYVLSKGSVSVCEQTEYKVTLSPGSGFGEIALLYSCPRTASIKAKEDCELWVMDRRAFRVILSRHKKKGLNMKLMQLEKVKIHDKLLSEILKPNEMQSVAMAAKFQLFNAQEIIVTQGEKGDAFYMILDGLVDVYIAQKNNGMPVVSLKEGAFFGEKALLSSDVQTATCVAQNNVKCLVLGREDFVRTLGDLEYLKNRNYKEMEDEVMGQG</sequence>
<dbReference type="OrthoDB" id="63267at2759"/>
<keyword evidence="4" id="KW-1185">Reference proteome</keyword>
<dbReference type="InterPro" id="IPR018488">
    <property type="entry name" value="cNMP-bd_CS"/>
</dbReference>
<dbReference type="PANTHER" id="PTHR11635:SF166">
    <property type="entry name" value="CYCLIC NUCLEOTIDE-BINDING DOMAIN-CONTAINING PROTEIN"/>
    <property type="match status" value="1"/>
</dbReference>
<dbReference type="InterPro" id="IPR050503">
    <property type="entry name" value="cAMP-dep_PK_reg_su-like"/>
</dbReference>
<gene>
    <name evidence="3" type="ORF">THAOC_11330</name>
</gene>
<dbReference type="PROSITE" id="PS00888">
    <property type="entry name" value="CNMP_BINDING_1"/>
    <property type="match status" value="1"/>
</dbReference>
<dbReference type="GO" id="GO:0034236">
    <property type="term" value="F:protein kinase A catalytic subunit binding"/>
    <property type="evidence" value="ECO:0007669"/>
    <property type="project" value="TreeGrafter"/>
</dbReference>
<evidence type="ECO:0000256" key="1">
    <source>
        <dbReference type="SAM" id="MobiDB-lite"/>
    </source>
</evidence>
<dbReference type="GO" id="GO:0005829">
    <property type="term" value="C:cytosol"/>
    <property type="evidence" value="ECO:0007669"/>
    <property type="project" value="TreeGrafter"/>
</dbReference>
<dbReference type="PRINTS" id="PR00103">
    <property type="entry name" value="CAMPKINASE"/>
</dbReference>
<dbReference type="SMART" id="SM00100">
    <property type="entry name" value="cNMP"/>
    <property type="match status" value="2"/>
</dbReference>
<dbReference type="GO" id="GO:0005952">
    <property type="term" value="C:cAMP-dependent protein kinase complex"/>
    <property type="evidence" value="ECO:0007669"/>
    <property type="project" value="InterPro"/>
</dbReference>
<comment type="caution">
    <text evidence="3">The sequence shown here is derived from an EMBL/GenBank/DDBJ whole genome shotgun (WGS) entry which is preliminary data.</text>
</comment>
<dbReference type="GO" id="GO:0004862">
    <property type="term" value="F:cAMP-dependent protein kinase inhibitor activity"/>
    <property type="evidence" value="ECO:0007669"/>
    <property type="project" value="TreeGrafter"/>
</dbReference>
<feature type="domain" description="Cyclic nucleotide-binding" evidence="2">
    <location>
        <begin position="353"/>
        <end position="472"/>
    </location>
</feature>
<dbReference type="InterPro" id="IPR018490">
    <property type="entry name" value="cNMP-bd_dom_sf"/>
</dbReference>
<dbReference type="Proteomes" id="UP000266841">
    <property type="component" value="Unassembled WGS sequence"/>
</dbReference>
<proteinExistence type="predicted"/>
<dbReference type="Pfam" id="PF00027">
    <property type="entry name" value="cNMP_binding"/>
    <property type="match status" value="2"/>
</dbReference>
<dbReference type="AlphaFoldDB" id="K0SRL4"/>
<feature type="domain" description="Cyclic nucleotide-binding" evidence="2">
    <location>
        <begin position="229"/>
        <end position="328"/>
    </location>
</feature>
<dbReference type="PROSITE" id="PS50042">
    <property type="entry name" value="CNMP_BINDING_3"/>
    <property type="match status" value="2"/>
</dbReference>
<protein>
    <recommendedName>
        <fullName evidence="2">Cyclic nucleotide-binding domain-containing protein</fullName>
    </recommendedName>
</protein>
<dbReference type="SUPFAM" id="SSF51206">
    <property type="entry name" value="cAMP-binding domain-like"/>
    <property type="match status" value="2"/>
</dbReference>
<dbReference type="PANTHER" id="PTHR11635">
    <property type="entry name" value="CAMP-DEPENDENT PROTEIN KINASE REGULATORY CHAIN"/>
    <property type="match status" value="1"/>
</dbReference>
<evidence type="ECO:0000313" key="3">
    <source>
        <dbReference type="EMBL" id="EJK67614.1"/>
    </source>
</evidence>